<dbReference type="GO" id="GO:0008757">
    <property type="term" value="F:S-adenosylmethionine-dependent methyltransferase activity"/>
    <property type="evidence" value="ECO:0007669"/>
    <property type="project" value="InterPro"/>
</dbReference>
<feature type="domain" description="Methyltransferase type 11" evidence="1">
    <location>
        <begin position="89"/>
        <end position="178"/>
    </location>
</feature>
<dbReference type="EMBL" id="QXHD01000004">
    <property type="protein sequence ID" value="NEZ58821.1"/>
    <property type="molecule type" value="Genomic_DNA"/>
</dbReference>
<comment type="caution">
    <text evidence="2">The sequence shown here is derived from an EMBL/GenBank/DDBJ whole genome shotgun (WGS) entry which is preliminary data.</text>
</comment>
<dbReference type="GO" id="GO:0032259">
    <property type="term" value="P:methylation"/>
    <property type="evidence" value="ECO:0007669"/>
    <property type="project" value="UniProtKB-KW"/>
</dbReference>
<dbReference type="PANTHER" id="PTHR43591">
    <property type="entry name" value="METHYLTRANSFERASE"/>
    <property type="match status" value="1"/>
</dbReference>
<dbReference type="PANTHER" id="PTHR43591:SF24">
    <property type="entry name" value="2-METHOXY-6-POLYPRENYL-1,4-BENZOQUINOL METHYLASE, MITOCHONDRIAL"/>
    <property type="match status" value="1"/>
</dbReference>
<reference evidence="2 3" key="1">
    <citation type="journal article" date="2020" name="Microb. Ecol.">
        <title>Ecogenomics of the Marine Benthic Filamentous Cyanobacterium Adonisia.</title>
        <authorList>
            <person name="Walter J.M."/>
            <person name="Coutinho F.H."/>
            <person name="Leomil L."/>
            <person name="Hargreaves P.I."/>
            <person name="Campeao M.E."/>
            <person name="Vieira V.V."/>
            <person name="Silva B.S."/>
            <person name="Fistarol G.O."/>
            <person name="Salomon P.S."/>
            <person name="Sawabe T."/>
            <person name="Mino S."/>
            <person name="Hosokawa M."/>
            <person name="Miyashita H."/>
            <person name="Maruyama F."/>
            <person name="van Verk M.C."/>
            <person name="Dutilh B.E."/>
            <person name="Thompson C.C."/>
            <person name="Thompson F.L."/>
        </authorList>
    </citation>
    <scope>NUCLEOTIDE SEQUENCE [LARGE SCALE GENOMIC DNA]</scope>
    <source>
        <strain evidence="2 3">CCMR0081</strain>
    </source>
</reference>
<name>A0A6M0RSX7_9CYAN</name>
<gene>
    <name evidence="2" type="ORF">DXZ20_24910</name>
</gene>
<keyword evidence="2" id="KW-0489">Methyltransferase</keyword>
<protein>
    <submittedName>
        <fullName evidence="2">Class I SAM-dependent methyltransferase</fullName>
    </submittedName>
</protein>
<dbReference type="CDD" id="cd02440">
    <property type="entry name" value="AdoMet_MTases"/>
    <property type="match status" value="1"/>
</dbReference>
<evidence type="ECO:0000313" key="3">
    <source>
        <dbReference type="Proteomes" id="UP000481033"/>
    </source>
</evidence>
<dbReference type="InterPro" id="IPR013216">
    <property type="entry name" value="Methyltransf_11"/>
</dbReference>
<dbReference type="Gene3D" id="3.40.50.150">
    <property type="entry name" value="Vaccinia Virus protein VP39"/>
    <property type="match status" value="1"/>
</dbReference>
<sequence>MHLEHASLFHNPNSISTLNGVYVSSVDHQLSENQAQTNNAFSEKWTNTHQQDTDSATWKLHQFEWYMTLYGFEDEQHLQRWISKRRVILDAGCGLGYKAAWFAKMNPEAIVVAMDYSDSIFQAHERYQGQPNMIFVKGDIANTHFKDGLFDFINCDQVLHHTDSPPKTLKEFHRISSQDVYLNTYVYKKKALPRELLDEYFREYSKQLDNEQIWELSKQLTQLGKTLTDLNITIDVPDIPALGIKGGKQNLQRFFYWNFIKCFWNENLGLETSINCNFDWYSPSNAWRYSQQEFLDMLEETGFKSEYLHCEEACHSGRFVKQN</sequence>
<dbReference type="InterPro" id="IPR029063">
    <property type="entry name" value="SAM-dependent_MTases_sf"/>
</dbReference>
<dbReference type="RefSeq" id="WP_163701723.1">
    <property type="nucleotide sequence ID" value="NZ_QXHD01000004.1"/>
</dbReference>
<dbReference type="AlphaFoldDB" id="A0A6M0RSX7"/>
<evidence type="ECO:0000313" key="2">
    <source>
        <dbReference type="EMBL" id="NEZ58821.1"/>
    </source>
</evidence>
<proteinExistence type="predicted"/>
<accession>A0A6M0RSX7</accession>
<keyword evidence="2" id="KW-0808">Transferase</keyword>
<dbReference type="Pfam" id="PF08241">
    <property type="entry name" value="Methyltransf_11"/>
    <property type="match status" value="1"/>
</dbReference>
<keyword evidence="3" id="KW-1185">Reference proteome</keyword>
<dbReference type="Proteomes" id="UP000481033">
    <property type="component" value="Unassembled WGS sequence"/>
</dbReference>
<organism evidence="2 3">
    <name type="scientific">Adonisia turfae CCMR0081</name>
    <dbReference type="NCBI Taxonomy" id="2292702"/>
    <lineage>
        <taxon>Bacteria</taxon>
        <taxon>Bacillati</taxon>
        <taxon>Cyanobacteriota</taxon>
        <taxon>Adonisia</taxon>
        <taxon>Adonisia turfae</taxon>
    </lineage>
</organism>
<dbReference type="SUPFAM" id="SSF53335">
    <property type="entry name" value="S-adenosyl-L-methionine-dependent methyltransferases"/>
    <property type="match status" value="1"/>
</dbReference>
<evidence type="ECO:0000259" key="1">
    <source>
        <dbReference type="Pfam" id="PF08241"/>
    </source>
</evidence>